<sequence>MLLLVFKTIDKKPKINEQIRAAEIRVIDENGQNLGVMPPANALQLAKERNLDLIEIAPQAQPPVCRIMDFGKYLYKKEKEERVARARQKTIEIKGVRFGLKTSAHDMEMKAGQAEKFLNKGNKVKIELVLRGREKANLDFAKERLRGFLRLIHVNFRVEEEVKKNPRGLITVIIKT</sequence>
<evidence type="ECO:0000256" key="3">
    <source>
        <dbReference type="ARBA" id="ARBA00022917"/>
    </source>
</evidence>
<evidence type="ECO:0000256" key="2">
    <source>
        <dbReference type="ARBA" id="ARBA00022540"/>
    </source>
</evidence>
<dbReference type="PANTHER" id="PTHR10938:SF0">
    <property type="entry name" value="TRANSLATION INITIATION FACTOR IF-3, MITOCHONDRIAL"/>
    <property type="match status" value="1"/>
</dbReference>
<dbReference type="InterPro" id="IPR001288">
    <property type="entry name" value="Translation_initiation_fac_3"/>
</dbReference>
<name>A0A0G1S1R1_9BACT</name>
<proteinExistence type="inferred from homology"/>
<organism evidence="7 8">
    <name type="scientific">Candidatus Azambacteria bacterium GW2011_GWF2_46_32</name>
    <dbReference type="NCBI Taxonomy" id="1618628"/>
    <lineage>
        <taxon>Bacteria</taxon>
        <taxon>Candidatus Azamiibacteriota</taxon>
    </lineage>
</organism>
<dbReference type="GO" id="GO:0005829">
    <property type="term" value="C:cytosol"/>
    <property type="evidence" value="ECO:0007669"/>
    <property type="project" value="TreeGrafter"/>
</dbReference>
<protein>
    <recommendedName>
        <fullName evidence="4">Translation initiation factor IF-3</fullName>
    </recommendedName>
</protein>
<dbReference type="InterPro" id="IPR019814">
    <property type="entry name" value="Translation_initiation_fac_3_N"/>
</dbReference>
<dbReference type="SUPFAM" id="SSF54364">
    <property type="entry name" value="Translation initiation factor IF3, N-terminal domain"/>
    <property type="match status" value="1"/>
</dbReference>
<dbReference type="EMBL" id="LCMM01000053">
    <property type="protein sequence ID" value="KKU36223.1"/>
    <property type="molecule type" value="Genomic_DNA"/>
</dbReference>
<dbReference type="GO" id="GO:0043022">
    <property type="term" value="F:ribosome binding"/>
    <property type="evidence" value="ECO:0007669"/>
    <property type="project" value="TreeGrafter"/>
</dbReference>
<evidence type="ECO:0000313" key="8">
    <source>
        <dbReference type="Proteomes" id="UP000034856"/>
    </source>
</evidence>
<dbReference type="Proteomes" id="UP000034856">
    <property type="component" value="Unassembled WGS sequence"/>
</dbReference>
<dbReference type="SUPFAM" id="SSF55200">
    <property type="entry name" value="Translation initiation factor IF3, C-terminal domain"/>
    <property type="match status" value="1"/>
</dbReference>
<evidence type="ECO:0000256" key="4">
    <source>
        <dbReference type="NCBIfam" id="TIGR00168"/>
    </source>
</evidence>
<comment type="caution">
    <text evidence="7">The sequence shown here is derived from an EMBL/GenBank/DDBJ whole genome shotgun (WGS) entry which is preliminary data.</text>
</comment>
<dbReference type="InterPro" id="IPR036787">
    <property type="entry name" value="T_IF-3_N_sf"/>
</dbReference>
<reference evidence="7 8" key="1">
    <citation type="journal article" date="2015" name="Nature">
        <title>rRNA introns, odd ribosomes, and small enigmatic genomes across a large radiation of phyla.</title>
        <authorList>
            <person name="Brown C.T."/>
            <person name="Hug L.A."/>
            <person name="Thomas B.C."/>
            <person name="Sharon I."/>
            <person name="Castelle C.J."/>
            <person name="Singh A."/>
            <person name="Wilkins M.J."/>
            <person name="Williams K.H."/>
            <person name="Banfield J.F."/>
        </authorList>
    </citation>
    <scope>NUCLEOTIDE SEQUENCE [LARGE SCALE GENOMIC DNA]</scope>
</reference>
<evidence type="ECO:0000259" key="5">
    <source>
        <dbReference type="Pfam" id="PF00707"/>
    </source>
</evidence>
<evidence type="ECO:0000256" key="1">
    <source>
        <dbReference type="ARBA" id="ARBA00005439"/>
    </source>
</evidence>
<dbReference type="NCBIfam" id="TIGR00168">
    <property type="entry name" value="infC"/>
    <property type="match status" value="1"/>
</dbReference>
<dbReference type="Pfam" id="PF00707">
    <property type="entry name" value="IF3_C"/>
    <property type="match status" value="1"/>
</dbReference>
<evidence type="ECO:0000313" key="7">
    <source>
        <dbReference type="EMBL" id="KKU36223.1"/>
    </source>
</evidence>
<comment type="similarity">
    <text evidence="1">Belongs to the IF-3 family.</text>
</comment>
<keyword evidence="2 7" id="KW-0396">Initiation factor</keyword>
<dbReference type="GO" id="GO:0032790">
    <property type="term" value="P:ribosome disassembly"/>
    <property type="evidence" value="ECO:0007669"/>
    <property type="project" value="TreeGrafter"/>
</dbReference>
<dbReference type="GO" id="GO:0016020">
    <property type="term" value="C:membrane"/>
    <property type="evidence" value="ECO:0007669"/>
    <property type="project" value="TreeGrafter"/>
</dbReference>
<feature type="domain" description="Translation initiation factor 3 N-terminal" evidence="6">
    <location>
        <begin position="15"/>
        <end position="82"/>
    </location>
</feature>
<feature type="domain" description="Translation initiation factor 3 C-terminal" evidence="5">
    <location>
        <begin position="91"/>
        <end position="173"/>
    </location>
</feature>
<dbReference type="Gene3D" id="3.10.20.80">
    <property type="entry name" value="Translation initiation factor 3 (IF-3), N-terminal domain"/>
    <property type="match status" value="1"/>
</dbReference>
<dbReference type="PANTHER" id="PTHR10938">
    <property type="entry name" value="TRANSLATION INITIATION FACTOR IF-3"/>
    <property type="match status" value="1"/>
</dbReference>
<dbReference type="FunFam" id="3.10.20.80:FF:000001">
    <property type="entry name" value="Translation initiation factor IF-3"/>
    <property type="match status" value="1"/>
</dbReference>
<accession>A0A0G1S1R1</accession>
<dbReference type="AlphaFoldDB" id="A0A0G1S1R1"/>
<dbReference type="Pfam" id="PF05198">
    <property type="entry name" value="IF3_N"/>
    <property type="match status" value="1"/>
</dbReference>
<evidence type="ECO:0000259" key="6">
    <source>
        <dbReference type="Pfam" id="PF05198"/>
    </source>
</evidence>
<dbReference type="Gene3D" id="3.30.110.10">
    <property type="entry name" value="Translation initiation factor 3 (IF-3), C-terminal domain"/>
    <property type="match status" value="1"/>
</dbReference>
<dbReference type="PATRIC" id="fig|1618628.3.peg.695"/>
<keyword evidence="3" id="KW-0648">Protein biosynthesis</keyword>
<dbReference type="InterPro" id="IPR036788">
    <property type="entry name" value="T_IF-3_C_sf"/>
</dbReference>
<dbReference type="InterPro" id="IPR019815">
    <property type="entry name" value="Translation_initiation_fac_3_C"/>
</dbReference>
<gene>
    <name evidence="7" type="ORF">UX51_C0053G0006</name>
</gene>
<dbReference type="GO" id="GO:0003743">
    <property type="term" value="F:translation initiation factor activity"/>
    <property type="evidence" value="ECO:0007669"/>
    <property type="project" value="UniProtKB-UniRule"/>
</dbReference>